<reference evidence="2 3" key="1">
    <citation type="submission" date="2014-04" db="EMBL/GenBank/DDBJ databases">
        <authorList>
            <consortium name="DOE Joint Genome Institute"/>
            <person name="Kuo A."/>
            <person name="Tarkka M."/>
            <person name="Buscot F."/>
            <person name="Kohler A."/>
            <person name="Nagy L.G."/>
            <person name="Floudas D."/>
            <person name="Copeland A."/>
            <person name="Barry K.W."/>
            <person name="Cichocki N."/>
            <person name="Veneault-Fourrey C."/>
            <person name="LaButti K."/>
            <person name="Lindquist E.A."/>
            <person name="Lipzen A."/>
            <person name="Lundell T."/>
            <person name="Morin E."/>
            <person name="Murat C."/>
            <person name="Sun H."/>
            <person name="Tunlid A."/>
            <person name="Henrissat B."/>
            <person name="Grigoriev I.V."/>
            <person name="Hibbett D.S."/>
            <person name="Martin F."/>
            <person name="Nordberg H.P."/>
            <person name="Cantor M.N."/>
            <person name="Hua S.X."/>
        </authorList>
    </citation>
    <scope>NUCLEOTIDE SEQUENCE [LARGE SCALE GENOMIC DNA]</scope>
    <source>
        <strain evidence="2 3">F 1598</strain>
    </source>
</reference>
<feature type="chain" id="PRO_5002164113" evidence="1">
    <location>
        <begin position="22"/>
        <end position="167"/>
    </location>
</feature>
<sequence>MESISAFLKKPLAIIVPLALCQCWLNFNLPTMITNNKTYHQSNCCRGHHSNRHHNCGGCICDLNCPRLFCSFLVIFQPSQHTLARLFAPERLFKQPPDFQQSKRLQTILQQIQSHITKSTSTCEHYASVCHKRIDGTVQLVLACPRVMSRITSTPTGLPSSHYIPLP</sequence>
<evidence type="ECO:0000256" key="1">
    <source>
        <dbReference type="SAM" id="SignalP"/>
    </source>
</evidence>
<keyword evidence="1" id="KW-0732">Signal</keyword>
<dbReference type="EMBL" id="KN833046">
    <property type="protein sequence ID" value="KIM75500.1"/>
    <property type="molecule type" value="Genomic_DNA"/>
</dbReference>
<name>A0A0C3ESF2_PILCF</name>
<evidence type="ECO:0000313" key="2">
    <source>
        <dbReference type="EMBL" id="KIM75500.1"/>
    </source>
</evidence>
<dbReference type="Proteomes" id="UP000054166">
    <property type="component" value="Unassembled WGS sequence"/>
</dbReference>
<protein>
    <submittedName>
        <fullName evidence="2">Uncharacterized protein</fullName>
    </submittedName>
</protein>
<accession>A0A0C3ESF2</accession>
<gene>
    <name evidence="2" type="ORF">PILCRDRAFT_673132</name>
</gene>
<organism evidence="2 3">
    <name type="scientific">Piloderma croceum (strain F 1598)</name>
    <dbReference type="NCBI Taxonomy" id="765440"/>
    <lineage>
        <taxon>Eukaryota</taxon>
        <taxon>Fungi</taxon>
        <taxon>Dikarya</taxon>
        <taxon>Basidiomycota</taxon>
        <taxon>Agaricomycotina</taxon>
        <taxon>Agaricomycetes</taxon>
        <taxon>Agaricomycetidae</taxon>
        <taxon>Atheliales</taxon>
        <taxon>Atheliaceae</taxon>
        <taxon>Piloderma</taxon>
    </lineage>
</organism>
<proteinExistence type="predicted"/>
<dbReference type="AlphaFoldDB" id="A0A0C3ESF2"/>
<dbReference type="InParanoid" id="A0A0C3ESF2"/>
<reference evidence="3" key="2">
    <citation type="submission" date="2015-01" db="EMBL/GenBank/DDBJ databases">
        <title>Evolutionary Origins and Diversification of the Mycorrhizal Mutualists.</title>
        <authorList>
            <consortium name="DOE Joint Genome Institute"/>
            <consortium name="Mycorrhizal Genomics Consortium"/>
            <person name="Kohler A."/>
            <person name="Kuo A."/>
            <person name="Nagy L.G."/>
            <person name="Floudas D."/>
            <person name="Copeland A."/>
            <person name="Barry K.W."/>
            <person name="Cichocki N."/>
            <person name="Veneault-Fourrey C."/>
            <person name="LaButti K."/>
            <person name="Lindquist E.A."/>
            <person name="Lipzen A."/>
            <person name="Lundell T."/>
            <person name="Morin E."/>
            <person name="Murat C."/>
            <person name="Riley R."/>
            <person name="Ohm R."/>
            <person name="Sun H."/>
            <person name="Tunlid A."/>
            <person name="Henrissat B."/>
            <person name="Grigoriev I.V."/>
            <person name="Hibbett D.S."/>
            <person name="Martin F."/>
        </authorList>
    </citation>
    <scope>NUCLEOTIDE SEQUENCE [LARGE SCALE GENOMIC DNA]</scope>
    <source>
        <strain evidence="3">F 1598</strain>
    </source>
</reference>
<keyword evidence="3" id="KW-1185">Reference proteome</keyword>
<dbReference type="HOGENOM" id="CLU_1595178_0_0_1"/>
<feature type="signal peptide" evidence="1">
    <location>
        <begin position="1"/>
        <end position="21"/>
    </location>
</feature>
<evidence type="ECO:0000313" key="3">
    <source>
        <dbReference type="Proteomes" id="UP000054166"/>
    </source>
</evidence>